<accession>A0A8S5PYI2</accession>
<sequence length="39" mass="4758">MNLLVNERKVKCKWKDKWYDFIIKNCQEDSSGKKITYTC</sequence>
<protein>
    <submittedName>
        <fullName evidence="1">Uncharacterized protein</fullName>
    </submittedName>
</protein>
<evidence type="ECO:0000313" key="1">
    <source>
        <dbReference type="EMBL" id="DAE11665.1"/>
    </source>
</evidence>
<name>A0A8S5PYI2_9CAUD</name>
<reference evidence="1" key="1">
    <citation type="journal article" date="2021" name="Proc. Natl. Acad. Sci. U.S.A.">
        <title>A Catalog of Tens of Thousands of Viruses from Human Metagenomes Reveals Hidden Associations with Chronic Diseases.</title>
        <authorList>
            <person name="Tisza M.J."/>
            <person name="Buck C.B."/>
        </authorList>
    </citation>
    <scope>NUCLEOTIDE SEQUENCE</scope>
    <source>
        <strain evidence="1">Ct2vX3</strain>
    </source>
</reference>
<organism evidence="1">
    <name type="scientific">Siphoviridae sp. ct2vX3</name>
    <dbReference type="NCBI Taxonomy" id="2825318"/>
    <lineage>
        <taxon>Viruses</taxon>
        <taxon>Duplodnaviria</taxon>
        <taxon>Heunggongvirae</taxon>
        <taxon>Uroviricota</taxon>
        <taxon>Caudoviricetes</taxon>
    </lineage>
</organism>
<proteinExistence type="predicted"/>
<dbReference type="EMBL" id="BK015535">
    <property type="protein sequence ID" value="DAE11665.1"/>
    <property type="molecule type" value="Genomic_DNA"/>
</dbReference>